<evidence type="ECO:0000313" key="2">
    <source>
        <dbReference type="EMBL" id="MDQ0751882.1"/>
    </source>
</evidence>
<dbReference type="EMBL" id="JAUSYP010000001">
    <property type="protein sequence ID" value="MDQ0751882.1"/>
    <property type="molecule type" value="Genomic_DNA"/>
</dbReference>
<proteinExistence type="predicted"/>
<gene>
    <name evidence="2" type="ORF">QF034_006113</name>
</gene>
<protein>
    <submittedName>
        <fullName evidence="2">Uncharacterized protein</fullName>
    </submittedName>
</protein>
<name>A0ABU0QWV2_9ACTN</name>
<accession>A0ABU0QWV2</accession>
<sequence>MHGWRRGVQVDPLARHVTARMLATAFLSVQRAAIPEPDQTLEPELDTGPEQVPDQGKAPGIDESEAAGWHPAALTELVDLRTGPPEGPPPTSCRRPSRSTLERPYVLGSRGDIEVLAGAVHEAVRPHGMFAGENQRIRRAEGDHIRQEPPVQLRHVRHAAARERAASWGRRPPTRCARCDRRRCAEPATSGGADPGRESGAGRCAGPRAGRCGTDPCAGEACPGHEVLPDQAMCSGSSTTPWIGPRNSSSDFGRRRRNFSRYSARSSATAPVCSGRCGLGVVGGASGAGAGGGAGF</sequence>
<feature type="region of interest" description="Disordered" evidence="1">
    <location>
        <begin position="39"/>
        <end position="63"/>
    </location>
</feature>
<organism evidence="2 3">
    <name type="scientific">Streptomyces africanus</name>
    <dbReference type="NCBI Taxonomy" id="231024"/>
    <lineage>
        <taxon>Bacteria</taxon>
        <taxon>Bacillati</taxon>
        <taxon>Actinomycetota</taxon>
        <taxon>Actinomycetes</taxon>
        <taxon>Kitasatosporales</taxon>
        <taxon>Streptomycetaceae</taxon>
        <taxon>Streptomyces</taxon>
    </lineage>
</organism>
<evidence type="ECO:0000313" key="3">
    <source>
        <dbReference type="Proteomes" id="UP001232755"/>
    </source>
</evidence>
<reference evidence="2 3" key="1">
    <citation type="submission" date="2023-07" db="EMBL/GenBank/DDBJ databases">
        <title>Comparative genomics of wheat-associated soil bacteria to identify genetic determinants of phenazine resistance.</title>
        <authorList>
            <person name="Mouncey N."/>
        </authorList>
    </citation>
    <scope>NUCLEOTIDE SEQUENCE [LARGE SCALE GENOMIC DNA]</scope>
    <source>
        <strain evidence="2 3">B3I12</strain>
    </source>
</reference>
<keyword evidence="3" id="KW-1185">Reference proteome</keyword>
<comment type="caution">
    <text evidence="2">The sequence shown here is derived from an EMBL/GenBank/DDBJ whole genome shotgun (WGS) entry which is preliminary data.</text>
</comment>
<evidence type="ECO:0000256" key="1">
    <source>
        <dbReference type="SAM" id="MobiDB-lite"/>
    </source>
</evidence>
<feature type="region of interest" description="Disordered" evidence="1">
    <location>
        <begin position="185"/>
        <end position="204"/>
    </location>
</feature>
<dbReference type="Proteomes" id="UP001232755">
    <property type="component" value="Unassembled WGS sequence"/>
</dbReference>
<feature type="region of interest" description="Disordered" evidence="1">
    <location>
        <begin position="236"/>
        <end position="255"/>
    </location>
</feature>
<feature type="region of interest" description="Disordered" evidence="1">
    <location>
        <begin position="79"/>
        <end position="100"/>
    </location>
</feature>